<comment type="caution">
    <text evidence="2">The sequence shown here is derived from an EMBL/GenBank/DDBJ whole genome shotgun (WGS) entry which is preliminary data.</text>
</comment>
<organism evidence="2 3">
    <name type="scientific">Asterophora parasitica</name>
    <dbReference type="NCBI Taxonomy" id="117018"/>
    <lineage>
        <taxon>Eukaryota</taxon>
        <taxon>Fungi</taxon>
        <taxon>Dikarya</taxon>
        <taxon>Basidiomycota</taxon>
        <taxon>Agaricomycotina</taxon>
        <taxon>Agaricomycetes</taxon>
        <taxon>Agaricomycetidae</taxon>
        <taxon>Agaricales</taxon>
        <taxon>Tricholomatineae</taxon>
        <taxon>Lyophyllaceae</taxon>
        <taxon>Asterophora</taxon>
    </lineage>
</organism>
<dbReference type="AlphaFoldDB" id="A0A9P7GBP7"/>
<protein>
    <submittedName>
        <fullName evidence="2">Uncharacterized protein</fullName>
    </submittedName>
</protein>
<reference evidence="2" key="1">
    <citation type="submission" date="2020-07" db="EMBL/GenBank/DDBJ databases">
        <authorList>
            <person name="Nieuwenhuis M."/>
            <person name="Van De Peppel L.J.J."/>
        </authorList>
    </citation>
    <scope>NUCLEOTIDE SEQUENCE</scope>
    <source>
        <strain evidence="2">AP01</strain>
        <tissue evidence="2">Mycelium</tissue>
    </source>
</reference>
<sequence length="454" mass="50100">MSGPTQTSPDIIKSLEKEIAKEGKTEDTRIRDAAKDLSTTEKAQRKAHKVKLSWWFGPTCSLSNDVAQAAMKAETVISKMEKKETAMSSAMHKATHDHDVAATELHGAQKDAEVKRQQDLKLKQELDTKKANIERAIEEQKQHNGAKPEWPSSEVTVTQKQLRQLLLEPVSLVGLVWLNTTVPRMAKTKVRSLEMVLPMRDAAQASSACVALILMPVKALWAPPGLAERGCEARIVRLVRKAKMVSRVEVLEVVLGILVAQGWATQVEAARHKKVSGVGKATVRCRTKKRFFSPVEVPAVVSQRSSGAVFEEVNLAAIEAMQESVVTVGCAVATEAWARRDTTLVEGMVMEERWVERLLEVIGPSRVGALEVVYQKWVVGLGGEADLEPVNLWAANITTWAQKILGIWSTDRRVPANVSTEVPVSVGDRVSEKNRDMMTIVCLSCVHLGAWEER</sequence>
<evidence type="ECO:0000256" key="1">
    <source>
        <dbReference type="SAM" id="MobiDB-lite"/>
    </source>
</evidence>
<reference evidence="2" key="2">
    <citation type="submission" date="2021-10" db="EMBL/GenBank/DDBJ databases">
        <title>Phylogenomics reveals ancestral predisposition of the termite-cultivated fungus Termitomyces towards a domesticated lifestyle.</title>
        <authorList>
            <person name="Auxier B."/>
            <person name="Grum-Grzhimaylo A."/>
            <person name="Cardenas M.E."/>
            <person name="Lodge J.D."/>
            <person name="Laessoe T."/>
            <person name="Pedersen O."/>
            <person name="Smith M.E."/>
            <person name="Kuyper T.W."/>
            <person name="Franco-Molano E.A."/>
            <person name="Baroni T.J."/>
            <person name="Aanen D.K."/>
        </authorList>
    </citation>
    <scope>NUCLEOTIDE SEQUENCE</scope>
    <source>
        <strain evidence="2">AP01</strain>
        <tissue evidence="2">Mycelium</tissue>
    </source>
</reference>
<name>A0A9P7GBP7_9AGAR</name>
<dbReference type="OrthoDB" id="3364747at2759"/>
<dbReference type="Proteomes" id="UP000775547">
    <property type="component" value="Unassembled WGS sequence"/>
</dbReference>
<dbReference type="EMBL" id="JABCKV010000032">
    <property type="protein sequence ID" value="KAG5645783.1"/>
    <property type="molecule type" value="Genomic_DNA"/>
</dbReference>
<accession>A0A9P7GBP7</accession>
<feature type="region of interest" description="Disordered" evidence="1">
    <location>
        <begin position="19"/>
        <end position="43"/>
    </location>
</feature>
<gene>
    <name evidence="2" type="ORF">DXG03_005320</name>
</gene>
<keyword evidence="3" id="KW-1185">Reference proteome</keyword>
<evidence type="ECO:0000313" key="3">
    <source>
        <dbReference type="Proteomes" id="UP000775547"/>
    </source>
</evidence>
<evidence type="ECO:0000313" key="2">
    <source>
        <dbReference type="EMBL" id="KAG5645783.1"/>
    </source>
</evidence>
<proteinExistence type="predicted"/>